<feature type="repeat" description="WD" evidence="12">
    <location>
        <begin position="228"/>
        <end position="269"/>
    </location>
</feature>
<dbReference type="InterPro" id="IPR019775">
    <property type="entry name" value="WD40_repeat_CS"/>
</dbReference>
<reference evidence="13" key="1">
    <citation type="submission" date="2024-02" db="EMBL/GenBank/DDBJ databases">
        <authorList>
            <consortium name="ELIXIR-Norway"/>
            <consortium name="Elixir Norway"/>
        </authorList>
    </citation>
    <scope>NUCLEOTIDE SEQUENCE</scope>
</reference>
<keyword evidence="7 11" id="KW-0498">Mitosis</keyword>
<feature type="repeat" description="WD" evidence="12">
    <location>
        <begin position="316"/>
        <end position="347"/>
    </location>
</feature>
<evidence type="ECO:0000313" key="14">
    <source>
        <dbReference type="Proteomes" id="UP001497444"/>
    </source>
</evidence>
<dbReference type="PIRSF" id="PIRSF037647">
    <property type="entry name" value="Dynein_regulator_Lis1"/>
    <property type="match status" value="1"/>
</dbReference>
<evidence type="ECO:0000256" key="4">
    <source>
        <dbReference type="ARBA" id="ARBA00022618"/>
    </source>
</evidence>
<dbReference type="InterPro" id="IPR037190">
    <property type="entry name" value="LIS1_N"/>
</dbReference>
<dbReference type="Proteomes" id="UP001497444">
    <property type="component" value="Unassembled WGS sequence"/>
</dbReference>
<dbReference type="PANTHER" id="PTHR19848">
    <property type="entry name" value="WD40 REPEAT PROTEIN"/>
    <property type="match status" value="1"/>
</dbReference>
<evidence type="ECO:0000256" key="2">
    <source>
        <dbReference type="ARBA" id="ARBA00022490"/>
    </source>
</evidence>
<feature type="repeat" description="WD" evidence="12">
    <location>
        <begin position="144"/>
        <end position="185"/>
    </location>
</feature>
<dbReference type="InterPro" id="IPR015943">
    <property type="entry name" value="WD40/YVTN_repeat-like_dom_sf"/>
</dbReference>
<dbReference type="SUPFAM" id="SSF109925">
    <property type="entry name" value="Lissencephaly-1 protein (Lis-1, PAF-AH alpha) N-terminal domain"/>
    <property type="match status" value="1"/>
</dbReference>
<keyword evidence="9 11" id="KW-0206">Cytoskeleton</keyword>
<dbReference type="EMBL" id="CAXAQS010000708">
    <property type="protein sequence ID" value="CAK9252808.1"/>
    <property type="molecule type" value="Genomic_DNA"/>
</dbReference>
<feature type="repeat" description="WD" evidence="12">
    <location>
        <begin position="391"/>
        <end position="425"/>
    </location>
</feature>
<comment type="similarity">
    <text evidence="11">Belongs to the WD repeat LIS1/nudF family.</text>
</comment>
<comment type="function">
    <text evidence="11">Positively regulates the activity of the minus-end directed microtubule motor protein dynein. May enhance dynein-mediated microtubule sliding by targeting dynein to the microtubule plus end. Required for several dynein- and microtubule-dependent processes.</text>
</comment>
<evidence type="ECO:0000256" key="12">
    <source>
        <dbReference type="PROSITE-ProRule" id="PRU00221"/>
    </source>
</evidence>
<comment type="subcellular location">
    <subcellularLocation>
        <location evidence="11">Cytoplasm</location>
        <location evidence="11">Cytoskeleton</location>
    </subcellularLocation>
    <subcellularLocation>
        <location evidence="11">Cytoplasm</location>
        <location evidence="11">Cytoskeleton</location>
        <location evidence="11">Microtubule organizing center</location>
        <location evidence="11">Centrosome</location>
    </subcellularLocation>
    <text evidence="11">Localizes to the plus end of microtubules and to the centrosome.</text>
</comment>
<dbReference type="PROSITE" id="PS00678">
    <property type="entry name" value="WD_REPEATS_1"/>
    <property type="match status" value="2"/>
</dbReference>
<feature type="repeat" description="WD" evidence="12">
    <location>
        <begin position="186"/>
        <end position="227"/>
    </location>
</feature>
<evidence type="ECO:0000256" key="11">
    <source>
        <dbReference type="HAMAP-Rule" id="MF_03141"/>
    </source>
</evidence>
<keyword evidence="14" id="KW-1185">Reference proteome</keyword>
<feature type="repeat" description="WD" evidence="12">
    <location>
        <begin position="102"/>
        <end position="143"/>
    </location>
</feature>
<dbReference type="SMART" id="SM00320">
    <property type="entry name" value="WD40"/>
    <property type="match status" value="7"/>
</dbReference>
<organism evidence="13 14">
    <name type="scientific">Sphagnum jensenii</name>
    <dbReference type="NCBI Taxonomy" id="128206"/>
    <lineage>
        <taxon>Eukaryota</taxon>
        <taxon>Viridiplantae</taxon>
        <taxon>Streptophyta</taxon>
        <taxon>Embryophyta</taxon>
        <taxon>Bryophyta</taxon>
        <taxon>Sphagnophytina</taxon>
        <taxon>Sphagnopsida</taxon>
        <taxon>Sphagnales</taxon>
        <taxon>Sphagnaceae</taxon>
        <taxon>Sphagnum</taxon>
    </lineage>
</organism>
<dbReference type="Pfam" id="PF00400">
    <property type="entry name" value="WD40"/>
    <property type="match status" value="7"/>
</dbReference>
<evidence type="ECO:0000256" key="5">
    <source>
        <dbReference type="ARBA" id="ARBA00022701"/>
    </source>
</evidence>
<evidence type="ECO:0000256" key="7">
    <source>
        <dbReference type="ARBA" id="ARBA00022776"/>
    </source>
</evidence>
<dbReference type="InterPro" id="IPR001680">
    <property type="entry name" value="WD40_rpt"/>
</dbReference>
<dbReference type="PRINTS" id="PR00320">
    <property type="entry name" value="GPROTEINBRPT"/>
</dbReference>
<comment type="domain">
    <text evidence="11">Dimerization mediated by the LisH domain may be required to activate dynein.</text>
</comment>
<dbReference type="InterPro" id="IPR020472">
    <property type="entry name" value="WD40_PAC1"/>
</dbReference>
<dbReference type="Gene3D" id="2.130.10.10">
    <property type="entry name" value="YVTN repeat-like/Quinoprotein amine dehydrogenase"/>
    <property type="match status" value="1"/>
</dbReference>
<dbReference type="HAMAP" id="MF_03141">
    <property type="entry name" value="lis1"/>
    <property type="match status" value="1"/>
</dbReference>
<keyword evidence="6" id="KW-0677">Repeat</keyword>
<protein>
    <recommendedName>
        <fullName evidence="11">Lissencephaly-1 homolog</fullName>
    </recommendedName>
</protein>
<keyword evidence="1 11" id="KW-0813">Transport</keyword>
<feature type="repeat" description="WD" evidence="12">
    <location>
        <begin position="348"/>
        <end position="389"/>
    </location>
</feature>
<dbReference type="PROSITE" id="PS50294">
    <property type="entry name" value="WD_REPEATS_REGION"/>
    <property type="match status" value="7"/>
</dbReference>
<sequence>MVLTERQKKDINEAILEYLISEGDTFKKTIEYFKIESQLNGFVTSEKGLLEKKWTSVVRLQKKVMDLEAMVASHPMKSNDQPSTALQTESKYLPVVPVKSVLVGHRGPVTSIAVHPLYTLMATGSEDTIIKIWDYDSAQCERSLKGHTGPVTGLCYDSSGNFLASCSADMSAKIWDMCSFSCIKTLRGHDHSISSIRYSINNECLYTCSRDQSIKCWETSSGFCVKTLLGHTDWVKCIAVSLDGSLLASGGSDHYVIVWRLAGGQILQTLRGHEHVVESVCFGKRPADGSAIVSRSIFSNSNSNNTINGSSNNNNVTISQESDYLVSGSRDKSIRLWDVLSGNCLTILSSHDSWVRAVLVTPSGKYIISSSDDKSIRIFDVKEQRQLRNVADAHTHFVTCLALSVKNNTLVSGSVDKNVHVWTCS</sequence>
<keyword evidence="10 11" id="KW-0131">Cell cycle</keyword>
<evidence type="ECO:0000256" key="8">
    <source>
        <dbReference type="ARBA" id="ARBA00023054"/>
    </source>
</evidence>
<evidence type="ECO:0000256" key="6">
    <source>
        <dbReference type="ARBA" id="ARBA00022737"/>
    </source>
</evidence>
<dbReference type="PANTHER" id="PTHR19848:SF8">
    <property type="entry name" value="F-BOX AND WD REPEAT DOMAIN CONTAINING 7"/>
    <property type="match status" value="1"/>
</dbReference>
<keyword evidence="5 11" id="KW-0493">Microtubule</keyword>
<dbReference type="InterPro" id="IPR036322">
    <property type="entry name" value="WD40_repeat_dom_sf"/>
</dbReference>
<dbReference type="SUPFAM" id="SSF50978">
    <property type="entry name" value="WD40 repeat-like"/>
    <property type="match status" value="1"/>
</dbReference>
<keyword evidence="2 11" id="KW-0963">Cytoplasm</keyword>
<dbReference type="Gene3D" id="1.20.960.30">
    <property type="match status" value="1"/>
</dbReference>
<proteinExistence type="inferred from homology"/>
<evidence type="ECO:0000256" key="9">
    <source>
        <dbReference type="ARBA" id="ARBA00023212"/>
    </source>
</evidence>
<evidence type="ECO:0000256" key="3">
    <source>
        <dbReference type="ARBA" id="ARBA00022574"/>
    </source>
</evidence>
<name>A0ABP0VG34_9BRYO</name>
<evidence type="ECO:0000313" key="13">
    <source>
        <dbReference type="EMBL" id="CAK9252808.1"/>
    </source>
</evidence>
<keyword evidence="4 11" id="KW-0132">Cell division</keyword>
<accession>A0ABP0VG34</accession>
<gene>
    <name evidence="13" type="ORF">CSSPJE1EN1_LOCUS28186</name>
</gene>
<dbReference type="PROSITE" id="PS50082">
    <property type="entry name" value="WD_REPEATS_2"/>
    <property type="match status" value="7"/>
</dbReference>
<dbReference type="InterPro" id="IPR006594">
    <property type="entry name" value="LisH"/>
</dbReference>
<dbReference type="CDD" id="cd00200">
    <property type="entry name" value="WD40"/>
    <property type="match status" value="1"/>
</dbReference>
<evidence type="ECO:0000256" key="1">
    <source>
        <dbReference type="ARBA" id="ARBA00022448"/>
    </source>
</evidence>
<dbReference type="PROSITE" id="PS50896">
    <property type="entry name" value="LISH"/>
    <property type="match status" value="1"/>
</dbReference>
<evidence type="ECO:0000256" key="10">
    <source>
        <dbReference type="ARBA" id="ARBA00023306"/>
    </source>
</evidence>
<keyword evidence="3 12" id="KW-0853">WD repeat</keyword>
<keyword evidence="8 11" id="KW-0175">Coiled coil</keyword>
<comment type="caution">
    <text evidence="13">The sequence shown here is derived from an EMBL/GenBank/DDBJ whole genome shotgun (WGS) entry which is preliminary data.</text>
</comment>
<dbReference type="InterPro" id="IPR017252">
    <property type="entry name" value="Dynein_regulator_LIS1"/>
</dbReference>